<keyword evidence="2" id="KW-1185">Reference proteome</keyword>
<dbReference type="Pfam" id="PF22252">
    <property type="entry name" value="PNGase_F-II_N"/>
    <property type="match status" value="1"/>
</dbReference>
<comment type="caution">
    <text evidence="1">The sequence shown here is derived from an EMBL/GenBank/DDBJ whole genome shotgun (WGS) entry which is preliminary data.</text>
</comment>
<evidence type="ECO:0000313" key="2">
    <source>
        <dbReference type="Proteomes" id="UP000759529"/>
    </source>
</evidence>
<protein>
    <submittedName>
        <fullName evidence="1">GLPGLI family protein</fullName>
    </submittedName>
</protein>
<organism evidence="1 2">
    <name type="scientific">Flavobacterium macrobrachii</name>
    <dbReference type="NCBI Taxonomy" id="591204"/>
    <lineage>
        <taxon>Bacteria</taxon>
        <taxon>Pseudomonadati</taxon>
        <taxon>Bacteroidota</taxon>
        <taxon>Flavobacteriia</taxon>
        <taxon>Flavobacteriales</taxon>
        <taxon>Flavobacteriaceae</taxon>
        <taxon>Flavobacterium</taxon>
    </lineage>
</organism>
<dbReference type="NCBIfam" id="TIGR01200">
    <property type="entry name" value="GLPGLI"/>
    <property type="match status" value="1"/>
</dbReference>
<dbReference type="RefSeq" id="WP_187656964.1">
    <property type="nucleotide sequence ID" value="NZ_JACSOD020000495.1"/>
</dbReference>
<evidence type="ECO:0000313" key="1">
    <source>
        <dbReference type="EMBL" id="MBM6500025.1"/>
    </source>
</evidence>
<reference evidence="1 2" key="1">
    <citation type="submission" date="2021-02" db="EMBL/GenBank/DDBJ databases">
        <authorList>
            <person name="Jung H.S."/>
            <person name="Chun B.H."/>
            <person name="Jeon C.O."/>
        </authorList>
    </citation>
    <scope>NUCLEOTIDE SEQUENCE [LARGE SCALE GENOMIC DNA]</scope>
    <source>
        <strain evidence="1 2">LMG 25203</strain>
    </source>
</reference>
<name>A0ABS2CYK4_9FLAO</name>
<sequence>MNKVLFIFFLFSGIAFSQGKLELTYKVKSHGKPLEFDSTIEPEILPYLVSMEKQLEDLTFTLYIKGKESLWFLNNRDTYSTSHMGKAFAGNTTYYFDSNQNEYNTQEEFLGSLFLISKKPKEIKWELVDETKTILGYECKKAVYKVTKEINGETKEFVTEAWYCPKLKYKIGPQDFGGLDGLILELTDKRRRFYCAEILEGTETSLFVIEKPNKGKLIKEEEYMEEMRKIAIQRGLPHD</sequence>
<proteinExistence type="predicted"/>
<accession>A0ABS2CYK4</accession>
<dbReference type="EMBL" id="JACSOD020000495">
    <property type="protein sequence ID" value="MBM6500025.1"/>
    <property type="molecule type" value="Genomic_DNA"/>
</dbReference>
<gene>
    <name evidence="1" type="ORF">H9X54_012045</name>
</gene>
<dbReference type="Proteomes" id="UP000759529">
    <property type="component" value="Unassembled WGS sequence"/>
</dbReference>
<dbReference type="InterPro" id="IPR005901">
    <property type="entry name" value="GLPGLI"/>
</dbReference>